<dbReference type="PANTHER" id="PTHR38248:SF2">
    <property type="entry name" value="FUNK1 11"/>
    <property type="match status" value="1"/>
</dbReference>
<dbReference type="GO" id="GO:0005524">
    <property type="term" value="F:ATP binding"/>
    <property type="evidence" value="ECO:0007669"/>
    <property type="project" value="InterPro"/>
</dbReference>
<dbReference type="AlphaFoldDB" id="A0A9W8CNV6"/>
<proteinExistence type="predicted"/>
<dbReference type="OrthoDB" id="5584477at2759"/>
<dbReference type="SUPFAM" id="SSF56112">
    <property type="entry name" value="Protein kinase-like (PK-like)"/>
    <property type="match status" value="1"/>
</dbReference>
<dbReference type="InterPro" id="IPR011009">
    <property type="entry name" value="Kinase-like_dom_sf"/>
</dbReference>
<dbReference type="Gene3D" id="1.10.510.10">
    <property type="entry name" value="Transferase(Phosphotransferase) domain 1"/>
    <property type="match status" value="1"/>
</dbReference>
<comment type="caution">
    <text evidence="2">The sequence shown here is derived from an EMBL/GenBank/DDBJ whole genome shotgun (WGS) entry which is preliminary data.</text>
</comment>
<dbReference type="InterPro" id="IPR000719">
    <property type="entry name" value="Prot_kinase_dom"/>
</dbReference>
<evidence type="ECO:0000313" key="3">
    <source>
        <dbReference type="Proteomes" id="UP001149813"/>
    </source>
</evidence>
<dbReference type="Pfam" id="PF17667">
    <property type="entry name" value="Pkinase_fungal"/>
    <property type="match status" value="1"/>
</dbReference>
<evidence type="ECO:0000313" key="2">
    <source>
        <dbReference type="EMBL" id="KAJ1718438.1"/>
    </source>
</evidence>
<evidence type="ECO:0000259" key="1">
    <source>
        <dbReference type="PROSITE" id="PS50011"/>
    </source>
</evidence>
<gene>
    <name evidence="2" type="ORF">LPJ53_006522</name>
</gene>
<dbReference type="GO" id="GO:0004672">
    <property type="term" value="F:protein kinase activity"/>
    <property type="evidence" value="ECO:0007669"/>
    <property type="project" value="InterPro"/>
</dbReference>
<feature type="domain" description="Protein kinase" evidence="1">
    <location>
        <begin position="1"/>
        <end position="259"/>
    </location>
</feature>
<name>A0A9W8CNV6_9FUNG</name>
<keyword evidence="3" id="KW-1185">Reference proteome</keyword>
<organism evidence="2 3">
    <name type="scientific">Coemansia erecta</name>
    <dbReference type="NCBI Taxonomy" id="147472"/>
    <lineage>
        <taxon>Eukaryota</taxon>
        <taxon>Fungi</taxon>
        <taxon>Fungi incertae sedis</taxon>
        <taxon>Zoopagomycota</taxon>
        <taxon>Kickxellomycotina</taxon>
        <taxon>Kickxellomycetes</taxon>
        <taxon>Kickxellales</taxon>
        <taxon>Kickxellaceae</taxon>
        <taxon>Coemansia</taxon>
    </lineage>
</organism>
<dbReference type="Proteomes" id="UP001149813">
    <property type="component" value="Unassembled WGS sequence"/>
</dbReference>
<feature type="non-terminal residue" evidence="2">
    <location>
        <position position="259"/>
    </location>
</feature>
<reference evidence="2" key="1">
    <citation type="submission" date="2022-07" db="EMBL/GenBank/DDBJ databases">
        <title>Phylogenomic reconstructions and comparative analyses of Kickxellomycotina fungi.</title>
        <authorList>
            <person name="Reynolds N.K."/>
            <person name="Stajich J.E."/>
            <person name="Barry K."/>
            <person name="Grigoriev I.V."/>
            <person name="Crous P."/>
            <person name="Smith M.E."/>
        </authorList>
    </citation>
    <scope>NUCLEOTIDE SEQUENCE</scope>
    <source>
        <strain evidence="2">NBRC 32514</strain>
    </source>
</reference>
<dbReference type="PROSITE" id="PS00109">
    <property type="entry name" value="PROTEIN_KINASE_TYR"/>
    <property type="match status" value="1"/>
</dbReference>
<protein>
    <recommendedName>
        <fullName evidence="1">Protein kinase domain-containing protein</fullName>
    </recommendedName>
</protein>
<dbReference type="EMBL" id="JANBOJ010000911">
    <property type="protein sequence ID" value="KAJ1718438.1"/>
    <property type="molecule type" value="Genomic_DNA"/>
</dbReference>
<dbReference type="PROSITE" id="PS50011">
    <property type="entry name" value="PROTEIN_KINASE_DOM"/>
    <property type="match status" value="1"/>
</dbReference>
<dbReference type="InterPro" id="IPR008266">
    <property type="entry name" value="Tyr_kinase_AS"/>
</dbReference>
<dbReference type="InterPro" id="IPR040976">
    <property type="entry name" value="Pkinase_fungal"/>
</dbReference>
<dbReference type="PANTHER" id="PTHR38248">
    <property type="entry name" value="FUNK1 6"/>
    <property type="match status" value="1"/>
</dbReference>
<sequence length="259" mass="29605">EIQFLRTIRDTYEKIPPKDFIYPKLVVGGHVRLDSDNVHKSVDTTDGVFKLFGVERTDLPPGMGRSPNWQHQLLRAHRRIVMSPVGHSIKTVKNEEELIIVLAEAMRCHSSLVSDCGILHRDISTNNILVVRDNGDSSATPHGLLIDFDFAIKVDNTERKARAERSGTLPFMSIANLLNLECDRTALNDWESLFYIVCWLATIEINSKDRDEIGSDDKLPIFQWKEGHSEQIAKKKRLHMNSFSSFEDNITNEFFGNRK</sequence>
<accession>A0A9W8CNV6</accession>